<dbReference type="GO" id="GO:0044272">
    <property type="term" value="P:sulfur compound biosynthetic process"/>
    <property type="evidence" value="ECO:0007669"/>
    <property type="project" value="UniProtKB-ARBA"/>
</dbReference>
<evidence type="ECO:0000259" key="8">
    <source>
        <dbReference type="Pfam" id="PF00456"/>
    </source>
</evidence>
<keyword evidence="6 11" id="KW-0670">Pyruvate</keyword>
<dbReference type="PANTHER" id="PTHR43825">
    <property type="entry name" value="PYRUVATE DEHYDROGENASE E1 COMPONENT"/>
    <property type="match status" value="1"/>
</dbReference>
<dbReference type="CDD" id="cd02017">
    <property type="entry name" value="TPP_E1_EcPDC_like"/>
    <property type="match status" value="1"/>
</dbReference>
<dbReference type="Gene3D" id="3.40.50.970">
    <property type="match status" value="2"/>
</dbReference>
<feature type="domain" description="Pyruvate dehydrogenase E1 component middle" evidence="9">
    <location>
        <begin position="481"/>
        <end position="702"/>
    </location>
</feature>
<dbReference type="InterPro" id="IPR005474">
    <property type="entry name" value="Transketolase_N"/>
</dbReference>
<dbReference type="SUPFAM" id="SSF52922">
    <property type="entry name" value="TK C-terminal domain-like"/>
    <property type="match status" value="1"/>
</dbReference>
<dbReference type="Pfam" id="PF17831">
    <property type="entry name" value="PDH_E1_M"/>
    <property type="match status" value="1"/>
</dbReference>
<dbReference type="InterPro" id="IPR051157">
    <property type="entry name" value="PDH/Transketolase"/>
</dbReference>
<evidence type="ECO:0000259" key="10">
    <source>
        <dbReference type="Pfam" id="PF22613"/>
    </source>
</evidence>
<dbReference type="InterPro" id="IPR041621">
    <property type="entry name" value="PDH_E1_M"/>
</dbReference>
<comment type="catalytic activity">
    <reaction evidence="7">
        <text>N(6)-[(R)-lipoyl]-L-lysyl-[protein] + pyruvate + H(+) = N(6)-[(R)-S(8)-acetyldihydrolipoyl]-L-lysyl-[protein] + CO2</text>
        <dbReference type="Rhea" id="RHEA:19189"/>
        <dbReference type="Rhea" id="RHEA-COMP:10474"/>
        <dbReference type="Rhea" id="RHEA-COMP:10478"/>
        <dbReference type="ChEBI" id="CHEBI:15361"/>
        <dbReference type="ChEBI" id="CHEBI:15378"/>
        <dbReference type="ChEBI" id="CHEBI:16526"/>
        <dbReference type="ChEBI" id="CHEBI:83099"/>
        <dbReference type="ChEBI" id="CHEBI:83111"/>
        <dbReference type="EC" id="1.2.4.1"/>
    </reaction>
</comment>
<name>A0A1B1TG02_9ARCH</name>
<dbReference type="GO" id="GO:0006082">
    <property type="term" value="P:organic acid metabolic process"/>
    <property type="evidence" value="ECO:0007669"/>
    <property type="project" value="UniProtKB-ARBA"/>
</dbReference>
<dbReference type="PIRSF" id="PIRSF000156">
    <property type="entry name" value="Pyruvate_dh_E1"/>
    <property type="match status" value="1"/>
</dbReference>
<accession>A0A1B1TG02</accession>
<sequence length="890" mass="99506">MGFESDSVLPDPDPISTQEWVDSILAVQGQHGNEEARRLLLATMSAAKSAGVDIDAINSPYLNTISPSRQGTYPGNLELEKKLHEVIRWNAMMIVTRANKYFEGIGGHISTYASTSHAWESGFNHFFRGKDGDGSGDHVYWQGHASPGVYARAWLEGRLSKDEIEMFRQETGGKGLSSYPHPRLMPNFWEFPSVSMGLGGMTAIHQARFNRYLESRGLCNTTGSRVWYTMGDGESDEPESLSQLSLAAREGLDNIIMTMNCNLQRLDGPVRGNSKIVQELEGRFRGAGWNVIKVLWGSSWDDLFSRDSKGLLASRLNLLVDGDEQRIMTSEGSIIRKELFNTPELSELVSQYSDEDLENLCEDVGGHDFVKLHAAYAQATAHKGQPTAVIIRTIKGYGLGPAFAGKNTTHQKKKADIESMKFMRDDMNLSFSDEDLENYPFINPEDVPELVKYAMSRRKALHGPVPERRSPKSNLVMPGDEVYSEFDQGTKGKMQVSTTMAFVRLLRGLMKSKELGPNVVPIIPDEARTFGMDPLFSEFGIYHPEGQLYTPVDHKVIMKYKESEAGQLFEEGINEAGATSTFIASATSYSTHGLPTIPFYIFYSMFGFQRVADLIWSAADQRARGFLMGATSGRTTLNGEGLQHQDGHSLLMAHTNPSVRAWDPAFAYELGTIIQHGIKEMFEQDVDVMYYIAVYNENYPMPAKPKNVDEGIIRGLYKLRGAPKGDGPIVRLLGSGPIMLQVLDAVEKLEEFGIRSEIWSATSYGELRRDGLECERWNRLNPSEPEKQSWVQEKLGSSKDPIIAVSDNMAAVPDMVRQWMPDDYTVLGTDGFGRSDTREALRRFFEIDGESITLAAISRLVRKNIIDSKVYDKAVKKFKVSTERHDITEI</sequence>
<dbReference type="InterPro" id="IPR009014">
    <property type="entry name" value="Transketo_C/PFOR_II"/>
</dbReference>
<dbReference type="PANTHER" id="PTHR43825:SF3">
    <property type="entry name" value="PYRUVATE DEHYDROGENASE E1 COMPONENT"/>
    <property type="match status" value="1"/>
</dbReference>
<reference evidence="11" key="2">
    <citation type="journal article" date="2015" name="ISME J.">
        <title>A new class of marine Euryarchaeota group II from the Mediterranean deep chlorophyll maximum.</title>
        <authorList>
            <person name="Martin-Cuadrado A.B."/>
            <person name="Garcia-Heredia I."/>
            <person name="Molto A.G."/>
            <person name="Lopez-Ubeda R."/>
            <person name="Kimes N."/>
            <person name="Lopez-Garcia P."/>
            <person name="Moreira D."/>
            <person name="Rodriguez-Valera F."/>
        </authorList>
    </citation>
    <scope>NUCLEOTIDE SEQUENCE</scope>
</reference>
<dbReference type="Gene3D" id="3.40.50.920">
    <property type="match status" value="1"/>
</dbReference>
<evidence type="ECO:0000256" key="1">
    <source>
        <dbReference type="ARBA" id="ARBA00001964"/>
    </source>
</evidence>
<evidence type="ECO:0000256" key="6">
    <source>
        <dbReference type="ARBA" id="ARBA00023317"/>
    </source>
</evidence>
<dbReference type="FunFam" id="3.40.50.970:FF:000011">
    <property type="entry name" value="Pyruvate dehydrogenase E1 component"/>
    <property type="match status" value="1"/>
</dbReference>
<keyword evidence="4" id="KW-0560">Oxidoreductase</keyword>
<evidence type="ECO:0000313" key="11">
    <source>
        <dbReference type="EMBL" id="ANV81209.1"/>
    </source>
</evidence>
<evidence type="ECO:0000256" key="7">
    <source>
        <dbReference type="ARBA" id="ARBA00051231"/>
    </source>
</evidence>
<dbReference type="InterPro" id="IPR055152">
    <property type="entry name" value="Transketolase-like_C_2"/>
</dbReference>
<evidence type="ECO:0000256" key="3">
    <source>
        <dbReference type="ARBA" id="ARBA00017172"/>
    </source>
</evidence>
<dbReference type="NCBIfam" id="TIGR00759">
    <property type="entry name" value="aceE"/>
    <property type="match status" value="1"/>
</dbReference>
<dbReference type="InterPro" id="IPR004660">
    <property type="entry name" value="PDH_E1"/>
</dbReference>
<comment type="cofactor">
    <cofactor evidence="1">
        <name>thiamine diphosphate</name>
        <dbReference type="ChEBI" id="CHEBI:58937"/>
    </cofactor>
</comment>
<keyword evidence="5" id="KW-0786">Thiamine pyrophosphate</keyword>
<dbReference type="InterPro" id="IPR035807">
    <property type="entry name" value="PDC_E1_N"/>
</dbReference>
<dbReference type="SUPFAM" id="SSF52518">
    <property type="entry name" value="Thiamin diphosphate-binding fold (THDP-binding)"/>
    <property type="match status" value="2"/>
</dbReference>
<dbReference type="Pfam" id="PF00456">
    <property type="entry name" value="Transketolase_N"/>
    <property type="match status" value="1"/>
</dbReference>
<feature type="domain" description="Transketolase N-terminal" evidence="8">
    <location>
        <begin position="139"/>
        <end position="295"/>
    </location>
</feature>
<evidence type="ECO:0000256" key="2">
    <source>
        <dbReference type="ARBA" id="ARBA00012281"/>
    </source>
</evidence>
<dbReference type="InterPro" id="IPR029061">
    <property type="entry name" value="THDP-binding"/>
</dbReference>
<proteinExistence type="predicted"/>
<feature type="domain" description="Transketolase-like C-terminal" evidence="10">
    <location>
        <begin position="715"/>
        <end position="848"/>
    </location>
</feature>
<protein>
    <recommendedName>
        <fullName evidence="3">Pyruvate dehydrogenase E1 component</fullName>
        <ecNumber evidence="2">1.2.4.1</ecNumber>
    </recommendedName>
</protein>
<dbReference type="GO" id="GO:0004739">
    <property type="term" value="F:pyruvate dehydrogenase (acetyl-transferring) activity"/>
    <property type="evidence" value="ECO:0007669"/>
    <property type="project" value="UniProtKB-EC"/>
</dbReference>
<organism evidence="11">
    <name type="scientific">uncultured Poseidoniia archaeon</name>
    <dbReference type="NCBI Taxonomy" id="1697135"/>
    <lineage>
        <taxon>Archaea</taxon>
        <taxon>Methanobacteriati</taxon>
        <taxon>Thermoplasmatota</taxon>
        <taxon>Candidatus Poseidoniia</taxon>
        <taxon>environmental samples</taxon>
    </lineage>
</organism>
<evidence type="ECO:0000259" key="9">
    <source>
        <dbReference type="Pfam" id="PF17831"/>
    </source>
</evidence>
<reference evidence="11" key="1">
    <citation type="submission" date="2014-11" db="EMBL/GenBank/DDBJ databases">
        <authorList>
            <person name="Zhu J."/>
            <person name="Qi W."/>
            <person name="Song R."/>
        </authorList>
    </citation>
    <scope>NUCLEOTIDE SEQUENCE</scope>
</reference>
<dbReference type="AlphaFoldDB" id="A0A1B1TG02"/>
<dbReference type="Pfam" id="PF22613">
    <property type="entry name" value="Transketolase_C_1"/>
    <property type="match status" value="1"/>
</dbReference>
<evidence type="ECO:0000256" key="5">
    <source>
        <dbReference type="ARBA" id="ARBA00023052"/>
    </source>
</evidence>
<dbReference type="EC" id="1.2.4.1" evidence="2"/>
<dbReference type="EMBL" id="KP211929">
    <property type="protein sequence ID" value="ANV81209.1"/>
    <property type="molecule type" value="Genomic_DNA"/>
</dbReference>
<evidence type="ECO:0000256" key="4">
    <source>
        <dbReference type="ARBA" id="ARBA00023002"/>
    </source>
</evidence>